<keyword evidence="3" id="KW-1185">Reference proteome</keyword>
<organism evidence="2 3">
    <name type="scientific">Bifidobacterium imperatoris</name>
    <dbReference type="NCBI Taxonomy" id="2020965"/>
    <lineage>
        <taxon>Bacteria</taxon>
        <taxon>Bacillati</taxon>
        <taxon>Actinomycetota</taxon>
        <taxon>Actinomycetes</taxon>
        <taxon>Bifidobacteriales</taxon>
        <taxon>Bifidobacteriaceae</taxon>
        <taxon>Bifidobacterium</taxon>
    </lineage>
</organism>
<protein>
    <recommendedName>
        <fullName evidence="4">Mobilization protein</fullName>
    </recommendedName>
</protein>
<dbReference type="RefSeq" id="WP_207553059.1">
    <property type="nucleotide sequence ID" value="NZ_CP071591.1"/>
</dbReference>
<gene>
    <name evidence="2" type="ORF">BLI708_00080</name>
</gene>
<evidence type="ECO:0008006" key="4">
    <source>
        <dbReference type="Google" id="ProtNLM"/>
    </source>
</evidence>
<proteinExistence type="predicted"/>
<feature type="region of interest" description="Disordered" evidence="1">
    <location>
        <begin position="129"/>
        <end position="150"/>
    </location>
</feature>
<dbReference type="EMBL" id="CP071591">
    <property type="protein sequence ID" value="QSY57784.1"/>
    <property type="molecule type" value="Genomic_DNA"/>
</dbReference>
<reference evidence="2 3" key="1">
    <citation type="submission" date="2021-03" db="EMBL/GenBank/DDBJ databases">
        <title>Genome sequencing of Bifidobacterium imperatoris JCM 32708.</title>
        <authorList>
            <person name="Kim J."/>
        </authorList>
    </citation>
    <scope>NUCLEOTIDE SEQUENCE [LARGE SCALE GENOMIC DNA]</scope>
    <source>
        <strain evidence="2 3">JCM 32708</strain>
    </source>
</reference>
<evidence type="ECO:0000313" key="2">
    <source>
        <dbReference type="EMBL" id="QSY57784.1"/>
    </source>
</evidence>
<name>A0ABX7S0N3_9BIFI</name>
<dbReference type="Proteomes" id="UP000663067">
    <property type="component" value="Chromosome"/>
</dbReference>
<evidence type="ECO:0000256" key="1">
    <source>
        <dbReference type="SAM" id="MobiDB-lite"/>
    </source>
</evidence>
<evidence type="ECO:0000313" key="3">
    <source>
        <dbReference type="Proteomes" id="UP000663067"/>
    </source>
</evidence>
<accession>A0ABX7S0N3</accession>
<sequence>MKEDIILQKKRRHMELQVHSPYTSVEIVTNMTALRAAIELTNRINELKALENMTEAEASAARGEREKLAKQLSKTVQDVQKSTLTVTLEGLRANEWNQLILRCTSMENGRQSRDMNRLLQLAFPAHAACHQGSGRQGHGSVTGIGEDLIG</sequence>